<dbReference type="OrthoDB" id="9807115at2"/>
<keyword evidence="10" id="KW-0614">Plasmid</keyword>
<evidence type="ECO:0000256" key="7">
    <source>
        <dbReference type="ARBA" id="ARBA00022989"/>
    </source>
</evidence>
<keyword evidence="3" id="KW-1003">Cell membrane</keyword>
<keyword evidence="5" id="KW-0812">Transmembrane</keyword>
<dbReference type="KEGG" id="same:SAMCFNEI73_pC1504"/>
<evidence type="ECO:0000256" key="5">
    <source>
        <dbReference type="ARBA" id="ARBA00022692"/>
    </source>
</evidence>
<sequence length="304" mass="32346">MAYFIQVLIDAVALGSLYALVALAIGLVFGVMKLINFAQADYLTVGAYSLVIPTAAATPSMMFGGLPWALMIFCVVLSVTVLALITERVAFRPLRNTDPTTLLISSFAVSYFLQSLIIMFHGGRPKSVSIGAALTRPIDIFGLRVGGVQFLTMTVALLLLIVLVLFLKRTSIGIQLRAAAEDFSMARLLGVAANRVIAIAFAISGILGGVISLLFVIQTGTLDIRMGIMPTVYAFFATVIGGIGSLPGAVLGGYIVGILSVFLQAYLPEEMRPFRDAGVFTIVILILLVRPQGLIVTSAAKERV</sequence>
<evidence type="ECO:0000256" key="2">
    <source>
        <dbReference type="ARBA" id="ARBA00022448"/>
    </source>
</evidence>
<comment type="similarity">
    <text evidence="9">Belongs to the binding-protein-dependent transport system permease family. LivHM subfamily.</text>
</comment>
<dbReference type="GO" id="GO:0005886">
    <property type="term" value="C:plasma membrane"/>
    <property type="evidence" value="ECO:0007669"/>
    <property type="project" value="UniProtKB-SubCell"/>
</dbReference>
<dbReference type="GO" id="GO:0015188">
    <property type="term" value="F:L-isoleucine transmembrane transporter activity"/>
    <property type="evidence" value="ECO:0007669"/>
    <property type="project" value="TreeGrafter"/>
</dbReference>
<dbReference type="GO" id="GO:1903806">
    <property type="term" value="P:L-isoleucine import across plasma membrane"/>
    <property type="evidence" value="ECO:0007669"/>
    <property type="project" value="TreeGrafter"/>
</dbReference>
<evidence type="ECO:0000256" key="4">
    <source>
        <dbReference type="ARBA" id="ARBA00022519"/>
    </source>
</evidence>
<keyword evidence="6" id="KW-0029">Amino-acid transport</keyword>
<evidence type="ECO:0000256" key="9">
    <source>
        <dbReference type="ARBA" id="ARBA00037998"/>
    </source>
</evidence>
<protein>
    <submittedName>
        <fullName evidence="10">High-affinity branched-chain amino acid transport system permease LivH</fullName>
    </submittedName>
</protein>
<evidence type="ECO:0000256" key="6">
    <source>
        <dbReference type="ARBA" id="ARBA00022970"/>
    </source>
</evidence>
<dbReference type="InterPro" id="IPR001851">
    <property type="entry name" value="ABC_transp_permease"/>
</dbReference>
<organism evidence="10 11">
    <name type="scientific">Sinorhizobium americanum</name>
    <dbReference type="NCBI Taxonomy" id="194963"/>
    <lineage>
        <taxon>Bacteria</taxon>
        <taxon>Pseudomonadati</taxon>
        <taxon>Pseudomonadota</taxon>
        <taxon>Alphaproteobacteria</taxon>
        <taxon>Hyphomicrobiales</taxon>
        <taxon>Rhizobiaceae</taxon>
        <taxon>Sinorhizobium/Ensifer group</taxon>
        <taxon>Sinorhizobium</taxon>
    </lineage>
</organism>
<evidence type="ECO:0000256" key="3">
    <source>
        <dbReference type="ARBA" id="ARBA00022475"/>
    </source>
</evidence>
<dbReference type="PANTHER" id="PTHR11795:SF371">
    <property type="entry name" value="HIGH-AFFINITY BRANCHED-CHAIN AMINO ACID TRANSPORT SYSTEM PERMEASE PROTEIN LIVH"/>
    <property type="match status" value="1"/>
</dbReference>
<dbReference type="GO" id="GO:0015190">
    <property type="term" value="F:L-leucine transmembrane transporter activity"/>
    <property type="evidence" value="ECO:0007669"/>
    <property type="project" value="TreeGrafter"/>
</dbReference>
<dbReference type="EMBL" id="CP013110">
    <property type="protein sequence ID" value="APG95208.1"/>
    <property type="molecule type" value="Genomic_DNA"/>
</dbReference>
<dbReference type="GO" id="GO:0015808">
    <property type="term" value="P:L-alanine transport"/>
    <property type="evidence" value="ECO:0007669"/>
    <property type="project" value="TreeGrafter"/>
</dbReference>
<reference evidence="10 11" key="1">
    <citation type="submission" date="2015-10" db="EMBL/GenBank/DDBJ databases">
        <title>Genomic differences between typical nodule nitrogen-fixing rhizobial strains and those coming from bean seeds.</title>
        <authorList>
            <person name="Peralta H."/>
            <person name="Aguilar-Vera A."/>
            <person name="Diaz R."/>
            <person name="Mora Y."/>
            <person name="Martinez-Batallar G."/>
            <person name="Salazar E."/>
            <person name="Vargas-Lagunas C."/>
            <person name="Encarnacion S."/>
            <person name="Girard L."/>
            <person name="Mora J."/>
        </authorList>
    </citation>
    <scope>NUCLEOTIDE SEQUENCE [LARGE SCALE GENOMIC DNA]</scope>
    <source>
        <strain evidence="10 11">CFNEI 73</strain>
        <plasmid evidence="10 11">C</plasmid>
    </source>
</reference>
<comment type="subcellular location">
    <subcellularLocation>
        <location evidence="1">Cell membrane</location>
        <topology evidence="1">Multi-pass membrane protein</topology>
    </subcellularLocation>
</comment>
<accession>A0A1L3LYP8</accession>
<dbReference type="InterPro" id="IPR052157">
    <property type="entry name" value="BCAA_transport_permease"/>
</dbReference>
<dbReference type="AlphaFoldDB" id="A0A1L3LYP8"/>
<dbReference type="Pfam" id="PF02653">
    <property type="entry name" value="BPD_transp_2"/>
    <property type="match status" value="1"/>
</dbReference>
<dbReference type="GO" id="GO:0005304">
    <property type="term" value="F:L-valine transmembrane transporter activity"/>
    <property type="evidence" value="ECO:0007669"/>
    <property type="project" value="TreeGrafter"/>
</dbReference>
<keyword evidence="8" id="KW-0472">Membrane</keyword>
<gene>
    <name evidence="10" type="primary">livH</name>
    <name evidence="10" type="ORF">SAMCFNEI73_pC1504</name>
</gene>
<dbReference type="CDD" id="cd06582">
    <property type="entry name" value="TM_PBP1_LivH_like"/>
    <property type="match status" value="1"/>
</dbReference>
<evidence type="ECO:0000313" key="10">
    <source>
        <dbReference type="EMBL" id="APG95208.1"/>
    </source>
</evidence>
<dbReference type="GO" id="GO:0042941">
    <property type="term" value="P:D-alanine transmembrane transport"/>
    <property type="evidence" value="ECO:0007669"/>
    <property type="project" value="TreeGrafter"/>
</dbReference>
<keyword evidence="2" id="KW-0813">Transport</keyword>
<dbReference type="GO" id="GO:0015192">
    <property type="term" value="F:L-phenylalanine transmembrane transporter activity"/>
    <property type="evidence" value="ECO:0007669"/>
    <property type="project" value="TreeGrafter"/>
</dbReference>
<geneLocation type="plasmid" evidence="10 11">
    <name>C</name>
</geneLocation>
<evidence type="ECO:0000256" key="1">
    <source>
        <dbReference type="ARBA" id="ARBA00004651"/>
    </source>
</evidence>
<dbReference type="PANTHER" id="PTHR11795">
    <property type="entry name" value="BRANCHED-CHAIN AMINO ACID TRANSPORT SYSTEM PERMEASE PROTEIN LIVH"/>
    <property type="match status" value="1"/>
</dbReference>
<keyword evidence="4" id="KW-0997">Cell inner membrane</keyword>
<keyword evidence="7" id="KW-1133">Transmembrane helix</keyword>
<evidence type="ECO:0000313" key="11">
    <source>
        <dbReference type="Proteomes" id="UP000182306"/>
    </source>
</evidence>
<dbReference type="Proteomes" id="UP000182306">
    <property type="component" value="Plasmid C"/>
</dbReference>
<dbReference type="RefSeq" id="WP_037381135.1">
    <property type="nucleotide sequence ID" value="NZ_CP013110.1"/>
</dbReference>
<evidence type="ECO:0000256" key="8">
    <source>
        <dbReference type="ARBA" id="ARBA00023136"/>
    </source>
</evidence>
<keyword evidence="11" id="KW-1185">Reference proteome</keyword>
<name>A0A1L3LYP8_9HYPH</name>
<proteinExistence type="inferred from homology"/>